<reference evidence="1" key="2">
    <citation type="journal article" date="2007" name="Science">
        <title>Genome sequence of Aedes aegypti, a major arbovirus vector.</title>
        <authorList>
            <person name="Nene V."/>
            <person name="Wortman J.R."/>
            <person name="Lawson D."/>
            <person name="Haas B."/>
            <person name="Kodira C."/>
            <person name="Tu Z.J."/>
            <person name="Loftus B."/>
            <person name="Xi Z."/>
            <person name="Megy K."/>
            <person name="Grabherr M."/>
            <person name="Ren Q."/>
            <person name="Zdobnov E.M."/>
            <person name="Lobo N.F."/>
            <person name="Campbell K.S."/>
            <person name="Brown S.E."/>
            <person name="Bonaldo M.F."/>
            <person name="Zhu J."/>
            <person name="Sinkins S.P."/>
            <person name="Hogenkamp D.G."/>
            <person name="Amedeo P."/>
            <person name="Arensburger P."/>
            <person name="Atkinson P.W."/>
            <person name="Bidwell S."/>
            <person name="Biedler J."/>
            <person name="Birney E."/>
            <person name="Bruggner R.V."/>
            <person name="Costas J."/>
            <person name="Coy M.R."/>
            <person name="Crabtree J."/>
            <person name="Crawford M."/>
            <person name="Debruyn B."/>
            <person name="Decaprio D."/>
            <person name="Eiglmeier K."/>
            <person name="Eisenstadt E."/>
            <person name="El-Dorry H."/>
            <person name="Gelbart W.M."/>
            <person name="Gomes S.L."/>
            <person name="Hammond M."/>
            <person name="Hannick L.I."/>
            <person name="Hogan J.R."/>
            <person name="Holmes M.H."/>
            <person name="Jaffe D."/>
            <person name="Johnston J.S."/>
            <person name="Kennedy R.C."/>
            <person name="Koo H."/>
            <person name="Kravitz S."/>
            <person name="Kriventseva E.V."/>
            <person name="Kulp D."/>
            <person name="Labutti K."/>
            <person name="Lee E."/>
            <person name="Li S."/>
            <person name="Lovin D.D."/>
            <person name="Mao C."/>
            <person name="Mauceli E."/>
            <person name="Menck C.F."/>
            <person name="Miller J.R."/>
            <person name="Montgomery P."/>
            <person name="Mori A."/>
            <person name="Nascimento A.L."/>
            <person name="Naveira H.F."/>
            <person name="Nusbaum C."/>
            <person name="O'leary S."/>
            <person name="Orvis J."/>
            <person name="Pertea M."/>
            <person name="Quesneville H."/>
            <person name="Reidenbach K.R."/>
            <person name="Rogers Y.H."/>
            <person name="Roth C.W."/>
            <person name="Schneider J.R."/>
            <person name="Schatz M."/>
            <person name="Shumway M."/>
            <person name="Stanke M."/>
            <person name="Stinson E.O."/>
            <person name="Tubio J.M."/>
            <person name="Vanzee J.P."/>
            <person name="Verjovski-Almeida S."/>
            <person name="Werner D."/>
            <person name="White O."/>
            <person name="Wyder S."/>
            <person name="Zeng Q."/>
            <person name="Zhao Q."/>
            <person name="Zhao Y."/>
            <person name="Hill C.A."/>
            <person name="Raikhel A.S."/>
            <person name="Soares M.B."/>
            <person name="Knudson D.L."/>
            <person name="Lee N.H."/>
            <person name="Galagan J."/>
            <person name="Salzberg S.L."/>
            <person name="Paulsen I.T."/>
            <person name="Dimopoulos G."/>
            <person name="Collins F.H."/>
            <person name="Birren B."/>
            <person name="Fraser-Liggett C.M."/>
            <person name="Severson D.W."/>
        </authorList>
    </citation>
    <scope>NUCLEOTIDE SEQUENCE [LARGE SCALE GENOMIC DNA]</scope>
    <source>
        <strain evidence="1">Liverpool</strain>
    </source>
</reference>
<evidence type="ECO:0000313" key="1">
    <source>
        <dbReference type="EMBL" id="EAT40310.1"/>
    </source>
</evidence>
<reference evidence="1" key="1">
    <citation type="submission" date="2005-10" db="EMBL/GenBank/DDBJ databases">
        <authorList>
            <person name="Loftus B.J."/>
            <person name="Nene V.M."/>
            <person name="Hannick L.I."/>
            <person name="Bidwell S."/>
            <person name="Haas B."/>
            <person name="Amedeo P."/>
            <person name="Orvis J."/>
            <person name="Wortman J.R."/>
            <person name="White O.R."/>
            <person name="Salzberg S."/>
            <person name="Shumway M."/>
            <person name="Koo H."/>
            <person name="Zhao Y."/>
            <person name="Holmes M."/>
            <person name="Miller J."/>
            <person name="Schatz M."/>
            <person name="Pop M."/>
            <person name="Pai G."/>
            <person name="Utterback T."/>
            <person name="Rogers Y.-H."/>
            <person name="Kravitz S."/>
            <person name="Fraser C.M."/>
        </authorList>
    </citation>
    <scope>NUCLEOTIDE SEQUENCE</scope>
    <source>
        <strain evidence="1">Liverpool</strain>
    </source>
</reference>
<reference evidence="1" key="3">
    <citation type="submission" date="2012-09" db="EMBL/GenBank/DDBJ databases">
        <authorList>
            <consortium name="VectorBase"/>
        </authorList>
    </citation>
    <scope>NUCLEOTIDE SEQUENCE</scope>
    <source>
        <strain evidence="1">Liverpool</strain>
    </source>
</reference>
<evidence type="ECO:0000313" key="2">
    <source>
        <dbReference type="Proteomes" id="UP000682892"/>
    </source>
</evidence>
<protein>
    <submittedName>
        <fullName evidence="1">AAEL007963-PA</fullName>
    </submittedName>
</protein>
<organism evidence="1 2">
    <name type="scientific">Aedes aegypti</name>
    <name type="common">Yellowfever mosquito</name>
    <name type="synonym">Culex aegypti</name>
    <dbReference type="NCBI Taxonomy" id="7159"/>
    <lineage>
        <taxon>Eukaryota</taxon>
        <taxon>Metazoa</taxon>
        <taxon>Ecdysozoa</taxon>
        <taxon>Arthropoda</taxon>
        <taxon>Hexapoda</taxon>
        <taxon>Insecta</taxon>
        <taxon>Pterygota</taxon>
        <taxon>Neoptera</taxon>
        <taxon>Endopterygota</taxon>
        <taxon>Diptera</taxon>
        <taxon>Nematocera</taxon>
        <taxon>Culicoidea</taxon>
        <taxon>Culicidae</taxon>
        <taxon>Culicinae</taxon>
        <taxon>Aedini</taxon>
        <taxon>Aedes</taxon>
        <taxon>Stegomyia</taxon>
    </lineage>
</organism>
<gene>
    <name evidence="1" type="ORF">AaeL_AAEL007963</name>
</gene>
<dbReference type="PaxDb" id="7159-AAEL007963-PA"/>
<proteinExistence type="predicted"/>
<dbReference type="Proteomes" id="UP000682892">
    <property type="component" value="Unassembled WGS sequence"/>
</dbReference>
<sequence>MCQSQAKTNFILIFNEILPCEESDWHRLIGDLTVNLIFGTSRSQLVILYM</sequence>
<dbReference type="AlphaFoldDB" id="Q170C4"/>
<feature type="non-terminal residue" evidence="1">
    <location>
        <position position="50"/>
    </location>
</feature>
<accession>Q170C4</accession>
<dbReference type="EMBL" id="CH477476">
    <property type="protein sequence ID" value="EAT40310.1"/>
    <property type="molecule type" value="Genomic_DNA"/>
</dbReference>
<name>Q170C4_AEDAE</name>